<reference evidence="1" key="3">
    <citation type="journal article" date="2000" name="Genome Res.">
        <title>RIKEN integrated sequence analysis (RISA) system--384-format sequencing pipeline with 384 multicapillary sequencer.</title>
        <authorList>
            <person name="Shibata K."/>
            <person name="Itoh M."/>
            <person name="Aizawa K."/>
            <person name="Nagaoka S."/>
            <person name="Sasaki N."/>
            <person name="Carninci P."/>
            <person name="Konno H."/>
            <person name="Akiyama J."/>
            <person name="Nishi K."/>
            <person name="Kitsunai T."/>
            <person name="Tashiro H."/>
            <person name="Itoh M."/>
            <person name="Sumi N."/>
            <person name="Ishii Y."/>
            <person name="Nakamura S."/>
            <person name="Hazama M."/>
            <person name="Nishine T."/>
            <person name="Harada A."/>
            <person name="Yamamoto R."/>
            <person name="Matsumoto H."/>
            <person name="Sakaguchi S."/>
            <person name="Ikegami T."/>
            <person name="Kashiwagi K."/>
            <person name="Fujiwake S."/>
            <person name="Inoue K."/>
            <person name="Togawa Y."/>
            <person name="Izawa M."/>
            <person name="Ohara E."/>
            <person name="Watahiki M."/>
            <person name="Yoneda Y."/>
            <person name="Ishikawa T."/>
            <person name="Ozawa K."/>
            <person name="Tanaka T."/>
            <person name="Matsuura S."/>
            <person name="Kawai J."/>
            <person name="Okazaki Y."/>
            <person name="Muramatsu M."/>
            <person name="Inoue Y."/>
            <person name="Kira A."/>
            <person name="Hayashizaki Y."/>
        </authorList>
    </citation>
    <scope>NUCLEOTIDE SEQUENCE</scope>
    <source>
        <strain evidence="1">C57BL/6J</strain>
        <tissue evidence="1">Thymus</tissue>
    </source>
</reference>
<reference evidence="1" key="5">
    <citation type="journal article" date="2002" name="Nature">
        <title>Analysis of the mouse transcriptome based on functional annotation of 60,770 full-length cDNAs.</title>
        <authorList>
            <consortium name="The FANTOM Consortium and the RIKEN Genome Exploration Research Group Phase I and II Team"/>
        </authorList>
    </citation>
    <scope>NUCLEOTIDE SEQUENCE</scope>
    <source>
        <strain evidence="1">C57BL/6J</strain>
        <tissue evidence="1">Thymus</tissue>
    </source>
</reference>
<evidence type="ECO:0000313" key="1">
    <source>
        <dbReference type="EMBL" id="BAE23802.1"/>
    </source>
</evidence>
<name>Q3UU27_MOUSE</name>
<reference evidence="1" key="2">
    <citation type="journal article" date="2000" name="Genome Res.">
        <title>Normalization and subtraction of cap-trapper-selected cDNAs to prepare full-length cDNA libraries for rapid discovery of new genes.</title>
        <authorList>
            <person name="Carninci P."/>
            <person name="Shibata Y."/>
            <person name="Hayatsu N."/>
            <person name="Sugahara Y."/>
            <person name="Shibata K."/>
            <person name="Itoh M."/>
            <person name="Konno H."/>
            <person name="Okazaki Y."/>
            <person name="Muramatsu M."/>
            <person name="Hayashizaki Y."/>
        </authorList>
    </citation>
    <scope>NUCLEOTIDE SEQUENCE</scope>
    <source>
        <strain evidence="1">C57BL/6J</strain>
        <tissue evidence="1">Thymus</tissue>
    </source>
</reference>
<evidence type="ECO:0000313" key="2">
    <source>
        <dbReference type="MGI" id="MGI:3034728"/>
    </source>
</evidence>
<proteinExistence type="evidence at transcript level"/>
<dbReference type="EMBL" id="AK138859">
    <property type="protein sequence ID" value="BAE23802.1"/>
    <property type="molecule type" value="mRNA"/>
</dbReference>
<protein>
    <submittedName>
        <fullName evidence="1">Uncharacterized protein</fullName>
    </submittedName>
</protein>
<reference evidence="1" key="6">
    <citation type="submission" date="2004-03" db="EMBL/GenBank/DDBJ databases">
        <authorList>
            <person name="Arakawa T."/>
            <person name="Carninci P."/>
            <person name="Fukuda S."/>
            <person name="Hashizume W."/>
            <person name="Hayashida K."/>
            <person name="Hori F."/>
            <person name="Iida J."/>
            <person name="Imamura K."/>
            <person name="Imotani K."/>
            <person name="Itoh M."/>
            <person name="Kanagawa S."/>
            <person name="Kawai J."/>
            <person name="Kojima M."/>
            <person name="Konno H."/>
            <person name="Murata M."/>
            <person name="Nakamura M."/>
            <person name="Ninomiya N."/>
            <person name="Nishiyori H."/>
            <person name="Nomura K."/>
            <person name="Ohno M."/>
            <person name="Sakazume N."/>
            <person name="Sano H."/>
            <person name="Sasaki D."/>
            <person name="Shibata K."/>
            <person name="Shiraki T."/>
            <person name="Tagami M."/>
            <person name="Tagami Y."/>
            <person name="Waki K."/>
            <person name="Watahiki A."/>
            <person name="Muramatsu M."/>
            <person name="Hayashizaki Y."/>
        </authorList>
    </citation>
    <scope>NUCLEOTIDE SEQUENCE</scope>
    <source>
        <strain evidence="1">C57BL/6J</strain>
        <tissue evidence="1">Thymus</tissue>
    </source>
</reference>
<gene>
    <name evidence="2" type="primary">AA666905</name>
</gene>
<reference evidence="1" key="1">
    <citation type="journal article" date="1999" name="Methods Enzymol.">
        <title>High-efficiency full-length cDNA cloning.</title>
        <authorList>
            <person name="Carninci P."/>
            <person name="Hayashizaki Y."/>
        </authorList>
    </citation>
    <scope>NUCLEOTIDE SEQUENCE</scope>
    <source>
        <strain evidence="1">C57BL/6J</strain>
        <tissue evidence="1">Thymus</tissue>
    </source>
</reference>
<sequence>MGWTLNCLDSPGSVPSPSTAQILRLFSDHPGRQPNFFLSFEVTSDFMILTQHVIGTLSALYNHLPSTFKFPSDMLHPSHTVRCVICLLPQLKKAQVCLLHTALCPVGTDAHQAKQAVPVQGALLLYLNILQLLSSVAGNSDLLWCL</sequence>
<reference evidence="1" key="8">
    <citation type="journal article" date="2005" name="Science">
        <title>Antisense Transcription in the Mammalian Transcriptome.</title>
        <authorList>
            <consortium name="RIKEN Genome Exploration Research Group and Genome Science Group (Genome Network Project Core Group) and the FANTOM Consortium"/>
        </authorList>
    </citation>
    <scope>NUCLEOTIDE SEQUENCE</scope>
    <source>
        <strain evidence="1">C57BL/6J</strain>
        <tissue evidence="1">Thymus</tissue>
    </source>
</reference>
<dbReference type="MGI" id="MGI:3034728">
    <property type="gene designation" value="AA666905"/>
</dbReference>
<organism evidence="1">
    <name type="scientific">Mus musculus</name>
    <name type="common">Mouse</name>
    <dbReference type="NCBI Taxonomy" id="10090"/>
    <lineage>
        <taxon>Eukaryota</taxon>
        <taxon>Metazoa</taxon>
        <taxon>Chordata</taxon>
        <taxon>Craniata</taxon>
        <taxon>Vertebrata</taxon>
        <taxon>Euteleostomi</taxon>
        <taxon>Mammalia</taxon>
        <taxon>Eutheria</taxon>
        <taxon>Euarchontoglires</taxon>
        <taxon>Glires</taxon>
        <taxon>Rodentia</taxon>
        <taxon>Myomorpha</taxon>
        <taxon>Muroidea</taxon>
        <taxon>Muridae</taxon>
        <taxon>Murinae</taxon>
        <taxon>Mus</taxon>
        <taxon>Mus</taxon>
    </lineage>
</organism>
<reference evidence="1" key="7">
    <citation type="journal article" date="2005" name="Science">
        <title>The Transcriptional Landscape of the Mammalian Genome.</title>
        <authorList>
            <consortium name="The FANTOM Consortium"/>
            <consortium name="Riken Genome Exploration Research Group and Genome Science Group (Genome Network Project Core Group)"/>
        </authorList>
    </citation>
    <scope>NUCLEOTIDE SEQUENCE</scope>
    <source>
        <strain evidence="1">C57BL/6J</strain>
        <tissue evidence="1">Thymus</tissue>
    </source>
</reference>
<reference evidence="1" key="4">
    <citation type="journal article" date="2001" name="Nature">
        <title>Functional annotation of a full-length mouse cDNA collection.</title>
        <authorList>
            <consortium name="The RIKEN Genome Exploration Research Group Phase II Team and the FANTOM Consortium"/>
        </authorList>
    </citation>
    <scope>NUCLEOTIDE SEQUENCE</scope>
    <source>
        <strain evidence="1">C57BL/6J</strain>
        <tissue evidence="1">Thymus</tissue>
    </source>
</reference>
<accession>Q3UU27</accession>
<dbReference type="AlphaFoldDB" id="Q3UU27"/>